<organism evidence="1">
    <name type="scientific">Oryza brachyantha</name>
    <name type="common">malo sina</name>
    <dbReference type="NCBI Taxonomy" id="4533"/>
    <lineage>
        <taxon>Eukaryota</taxon>
        <taxon>Viridiplantae</taxon>
        <taxon>Streptophyta</taxon>
        <taxon>Embryophyta</taxon>
        <taxon>Tracheophyta</taxon>
        <taxon>Spermatophyta</taxon>
        <taxon>Magnoliopsida</taxon>
        <taxon>Liliopsida</taxon>
        <taxon>Poales</taxon>
        <taxon>Poaceae</taxon>
        <taxon>BOP clade</taxon>
        <taxon>Oryzoideae</taxon>
        <taxon>Oryzeae</taxon>
        <taxon>Oryzinae</taxon>
        <taxon>Oryza</taxon>
    </lineage>
</organism>
<keyword evidence="2" id="KW-1185">Reference proteome</keyword>
<protein>
    <submittedName>
        <fullName evidence="1">Uncharacterized protein</fullName>
    </submittedName>
</protein>
<proteinExistence type="predicted"/>
<dbReference type="Gramene" id="OB02G17730.1">
    <property type="protein sequence ID" value="OB02G17730.1"/>
    <property type="gene ID" value="OB02G17730"/>
</dbReference>
<dbReference type="Proteomes" id="UP000006038">
    <property type="component" value="Unassembled WGS sequence"/>
</dbReference>
<evidence type="ECO:0000313" key="2">
    <source>
        <dbReference type="Proteomes" id="UP000006038"/>
    </source>
</evidence>
<dbReference type="EnsemblPlants" id="OB02G17730.1">
    <property type="protein sequence ID" value="OB02G17730.1"/>
    <property type="gene ID" value="OB02G17730"/>
</dbReference>
<dbReference type="HOGENOM" id="CLU_2926319_0_0_1"/>
<accession>J3LAV6</accession>
<sequence>MTTYMHDGSKALPSPPFLFKYIYLHIHSSNLEHLIYIKIGVDLDSLLLSGVSIDRSIADRI</sequence>
<name>J3LAV6_ORYBR</name>
<evidence type="ECO:0000313" key="1">
    <source>
        <dbReference type="EnsemblPlants" id="OB02G17730.1"/>
    </source>
</evidence>
<reference evidence="1" key="1">
    <citation type="submission" date="2013-04" db="UniProtKB">
        <authorList>
            <consortium name="EnsemblPlants"/>
        </authorList>
    </citation>
    <scope>IDENTIFICATION</scope>
</reference>
<dbReference type="AlphaFoldDB" id="J3LAV6"/>